<dbReference type="Pfam" id="PF22248">
    <property type="entry name" value="ERMP1_C"/>
    <property type="match status" value="1"/>
</dbReference>
<feature type="transmembrane region" description="Helical" evidence="14">
    <location>
        <begin position="500"/>
        <end position="527"/>
    </location>
</feature>
<dbReference type="GO" id="GO:0008235">
    <property type="term" value="F:metalloexopeptidase activity"/>
    <property type="evidence" value="ECO:0007669"/>
    <property type="project" value="InterPro"/>
</dbReference>
<dbReference type="GO" id="GO:0005789">
    <property type="term" value="C:endoplasmic reticulum membrane"/>
    <property type="evidence" value="ECO:0007669"/>
    <property type="project" value="UniProtKB-SubCell"/>
</dbReference>
<feature type="domain" description="Peptidase M28" evidence="15">
    <location>
        <begin position="131"/>
        <end position="323"/>
    </location>
</feature>
<feature type="transmembrane region" description="Helical" evidence="14">
    <location>
        <begin position="373"/>
        <end position="392"/>
    </location>
</feature>
<keyword evidence="9" id="KW-0862">Zinc</keyword>
<dbReference type="PANTHER" id="PTHR12147:SF22">
    <property type="entry name" value="ENDOPLASMIC RETICULUM METALLOPEPTIDASE 1"/>
    <property type="match status" value="1"/>
</dbReference>
<evidence type="ECO:0000313" key="17">
    <source>
        <dbReference type="EMBL" id="PIN05600.1"/>
    </source>
</evidence>
<keyword evidence="4" id="KW-0645">Protease</keyword>
<evidence type="ECO:0000256" key="2">
    <source>
        <dbReference type="ARBA" id="ARBA00004477"/>
    </source>
</evidence>
<feature type="transmembrane region" description="Helical" evidence="14">
    <location>
        <begin position="412"/>
        <end position="436"/>
    </location>
</feature>
<dbReference type="InterPro" id="IPR007484">
    <property type="entry name" value="Peptidase_M28"/>
</dbReference>
<organism evidence="17 18">
    <name type="scientific">Handroanthus impetiginosus</name>
    <dbReference type="NCBI Taxonomy" id="429701"/>
    <lineage>
        <taxon>Eukaryota</taxon>
        <taxon>Viridiplantae</taxon>
        <taxon>Streptophyta</taxon>
        <taxon>Embryophyta</taxon>
        <taxon>Tracheophyta</taxon>
        <taxon>Spermatophyta</taxon>
        <taxon>Magnoliopsida</taxon>
        <taxon>eudicotyledons</taxon>
        <taxon>Gunneridae</taxon>
        <taxon>Pentapetalae</taxon>
        <taxon>asterids</taxon>
        <taxon>lamiids</taxon>
        <taxon>Lamiales</taxon>
        <taxon>Bignoniaceae</taxon>
        <taxon>Crescentiina</taxon>
        <taxon>Tabebuia alliance</taxon>
        <taxon>Handroanthus</taxon>
    </lineage>
</organism>
<comment type="cofactor">
    <cofactor evidence="1">
        <name>Zn(2+)</name>
        <dbReference type="ChEBI" id="CHEBI:29105"/>
    </cofactor>
</comment>
<dbReference type="SUPFAM" id="SSF53187">
    <property type="entry name" value="Zn-dependent exopeptidases"/>
    <property type="match status" value="1"/>
</dbReference>
<evidence type="ECO:0000256" key="10">
    <source>
        <dbReference type="ARBA" id="ARBA00022989"/>
    </source>
</evidence>
<keyword evidence="11" id="KW-0482">Metalloprotease</keyword>
<evidence type="ECO:0000256" key="3">
    <source>
        <dbReference type="ARBA" id="ARBA00010918"/>
    </source>
</evidence>
<keyword evidence="13" id="KW-0325">Glycoprotein</keyword>
<reference evidence="18" key="1">
    <citation type="journal article" date="2018" name="Gigascience">
        <title>Genome assembly of the Pink Ipe (Handroanthus impetiginosus, Bignoniaceae), a highly valued, ecologically keystone Neotropical timber forest tree.</title>
        <authorList>
            <person name="Silva-Junior O.B."/>
            <person name="Grattapaglia D."/>
            <person name="Novaes E."/>
            <person name="Collevatti R.G."/>
        </authorList>
    </citation>
    <scope>NUCLEOTIDE SEQUENCE [LARGE SCALE GENOMIC DNA]</scope>
    <source>
        <strain evidence="18">cv. UFG-1</strain>
    </source>
</reference>
<evidence type="ECO:0000256" key="13">
    <source>
        <dbReference type="ARBA" id="ARBA00023180"/>
    </source>
</evidence>
<dbReference type="Pfam" id="PF04389">
    <property type="entry name" value="Peptidase_M28"/>
    <property type="match status" value="1"/>
</dbReference>
<evidence type="ECO:0000256" key="9">
    <source>
        <dbReference type="ARBA" id="ARBA00022833"/>
    </source>
</evidence>
<comment type="caution">
    <text evidence="17">The sequence shown here is derived from an EMBL/GenBank/DDBJ whole genome shotgun (WGS) entry which is preliminary data.</text>
</comment>
<evidence type="ECO:0000256" key="4">
    <source>
        <dbReference type="ARBA" id="ARBA00022670"/>
    </source>
</evidence>
<dbReference type="CDD" id="cd03875">
    <property type="entry name" value="M28_Fxna_like"/>
    <property type="match status" value="1"/>
</dbReference>
<comment type="subcellular location">
    <subcellularLocation>
        <location evidence="2">Endoplasmic reticulum membrane</location>
        <topology evidence="2">Multi-pass membrane protein</topology>
    </subcellularLocation>
</comment>
<evidence type="ECO:0000256" key="8">
    <source>
        <dbReference type="ARBA" id="ARBA00022824"/>
    </source>
</evidence>
<keyword evidence="12 14" id="KW-0472">Membrane</keyword>
<dbReference type="GO" id="GO:0006508">
    <property type="term" value="P:proteolysis"/>
    <property type="evidence" value="ECO:0007669"/>
    <property type="project" value="UniProtKB-KW"/>
</dbReference>
<feature type="transmembrane region" description="Helical" evidence="14">
    <location>
        <begin position="624"/>
        <end position="643"/>
    </location>
</feature>
<name>A0A2G9GKP2_9LAMI</name>
<dbReference type="GO" id="GO:0004177">
    <property type="term" value="F:aminopeptidase activity"/>
    <property type="evidence" value="ECO:0007669"/>
    <property type="project" value="UniProtKB-KW"/>
</dbReference>
<evidence type="ECO:0000256" key="7">
    <source>
        <dbReference type="ARBA" id="ARBA00022801"/>
    </source>
</evidence>
<feature type="transmembrane region" description="Helical" evidence="14">
    <location>
        <begin position="448"/>
        <end position="469"/>
    </location>
</feature>
<keyword evidence="6" id="KW-0479">Metal-binding</keyword>
<dbReference type="Proteomes" id="UP000231279">
    <property type="component" value="Unassembled WGS sequence"/>
</dbReference>
<dbReference type="InterPro" id="IPR053973">
    <property type="entry name" value="ERMP1-like_C"/>
</dbReference>
<feature type="transmembrane region" description="Helical" evidence="14">
    <location>
        <begin position="548"/>
        <end position="574"/>
    </location>
</feature>
<keyword evidence="7" id="KW-0378">Hydrolase</keyword>
<dbReference type="STRING" id="429701.A0A2G9GKP2"/>
<evidence type="ECO:0000256" key="6">
    <source>
        <dbReference type="ARBA" id="ARBA00022723"/>
    </source>
</evidence>
<feature type="transmembrane region" description="Helical" evidence="14">
    <location>
        <begin position="594"/>
        <end position="612"/>
    </location>
</feature>
<dbReference type="GO" id="GO:0046872">
    <property type="term" value="F:metal ion binding"/>
    <property type="evidence" value="ECO:0007669"/>
    <property type="project" value="UniProtKB-KW"/>
</dbReference>
<dbReference type="OrthoDB" id="76293at2759"/>
<sequence>MAFLRLSSGDVTGFKVFFTLLILYGVISYIVYSVIHMKFITPLGADAPLDRFSEARAIEHVRVLAEEIGGRQEGSPGLKQAAMYIRTQLELIKERAGPNIRIEIEETVVNGSFNMIFLGQSISLTYRNHTNILMRISSVDSQDSDPSVLLNAHFDTPPGSPGAGDCGSCVASLLELARLTVDSGWIPPRPIIFLFNGAEELFMLGSHGFMTTHRWRDTIGAFIDVEASGTGGFDLVCQSGPGSWPAYIYAQSAVYPMANSAAQDVFGAIPGDTDYRMFAKDYGDIPGLDIIFLLGGYFYHTSSDTVERLLPGSMQARGENLFSIMKVFANSSKLLNALQRESFRAAASGSEGERPVFFDYFAQFLVFYSRRQALVFHSIPIAIFLLMPLLLQSQTGSLLRSFGAYFDFIKGLLYHASGIILGVVFPVTFSILRLLFSGHSMNWFANQYLAFLMFVPCSLVGLLVPRILWRQFPLSQDLSALRLSREELIDEARFWGAFGFYSLLTLAYLASGLSGGFVTFLVSAFMLPAWKSFHLSTKIFGNPSLRSTACYVIPLVPCLMYTIYFGGFLVVFLIEKMGMTGSHPPPYGYFVPDVMVAAVIGLVTGWCVGPLLPVVGKWLAKSSIIHFLLQGSVLALAVSSQFFPYSKDAPKRVVLQHTVQTLDANQILEASFDFAVVDSNSLMFVFNHAPEVAKELYGDQELSFDTVNHSDFETWKGIFPISALFSRSLKFPTKIEDVLKQYRYFPHLSSVKTQAITVGGHQRINLELSLGSLKEVWVAVLNITGPLSNWSFANNVLPAPVKIGNAPPSYICRLSGAAPENWTFWLEASSSESLRVDIAVVDLSLTGPAKKLKGLFPSWMDVTAFTSFMSSYVF</sequence>
<keyword evidence="8" id="KW-0256">Endoplasmic reticulum</keyword>
<dbReference type="PANTHER" id="PTHR12147">
    <property type="entry name" value="METALLOPEPTIDASE M28 FAMILY MEMBER"/>
    <property type="match status" value="1"/>
</dbReference>
<dbReference type="AlphaFoldDB" id="A0A2G9GKP2"/>
<comment type="similarity">
    <text evidence="3">Belongs to the peptidase M28 family.</text>
</comment>
<evidence type="ECO:0000256" key="11">
    <source>
        <dbReference type="ARBA" id="ARBA00023049"/>
    </source>
</evidence>
<evidence type="ECO:0000256" key="5">
    <source>
        <dbReference type="ARBA" id="ARBA00022692"/>
    </source>
</evidence>
<keyword evidence="10 14" id="KW-1133">Transmembrane helix</keyword>
<keyword evidence="5 14" id="KW-0812">Transmembrane</keyword>
<gene>
    <name evidence="17" type="ORF">CDL12_21848</name>
</gene>
<evidence type="ECO:0000256" key="14">
    <source>
        <dbReference type="SAM" id="Phobius"/>
    </source>
</evidence>
<dbReference type="Gene3D" id="3.40.630.10">
    <property type="entry name" value="Zn peptidases"/>
    <property type="match status" value="1"/>
</dbReference>
<keyword evidence="17" id="KW-0031">Aminopeptidase</keyword>
<feature type="domain" description="Endoplasmic reticulum metallopeptidase 1-like C-terminal" evidence="16">
    <location>
        <begin position="649"/>
        <end position="872"/>
    </location>
</feature>
<dbReference type="InterPro" id="IPR045175">
    <property type="entry name" value="M28_fam"/>
</dbReference>
<evidence type="ECO:0000256" key="1">
    <source>
        <dbReference type="ARBA" id="ARBA00001947"/>
    </source>
</evidence>
<evidence type="ECO:0000313" key="18">
    <source>
        <dbReference type="Proteomes" id="UP000231279"/>
    </source>
</evidence>
<evidence type="ECO:0000256" key="12">
    <source>
        <dbReference type="ARBA" id="ARBA00023136"/>
    </source>
</evidence>
<dbReference type="FunFam" id="3.40.630.10:FF:000008">
    <property type="entry name" value="Endoplasmic reticulum metallopeptidase 1"/>
    <property type="match status" value="1"/>
</dbReference>
<proteinExistence type="inferred from homology"/>
<keyword evidence="18" id="KW-1185">Reference proteome</keyword>
<feature type="transmembrane region" description="Helical" evidence="14">
    <location>
        <begin position="12"/>
        <end position="32"/>
    </location>
</feature>
<accession>A0A2G9GKP2</accession>
<protein>
    <submittedName>
        <fullName evidence="17">Aminopeptidases of the M20 family</fullName>
    </submittedName>
</protein>
<dbReference type="InterPro" id="IPR048024">
    <property type="entry name" value="Fxna-like_M28_dom"/>
</dbReference>
<evidence type="ECO:0000259" key="16">
    <source>
        <dbReference type="Pfam" id="PF22248"/>
    </source>
</evidence>
<evidence type="ECO:0000259" key="15">
    <source>
        <dbReference type="Pfam" id="PF04389"/>
    </source>
</evidence>
<dbReference type="EMBL" id="NKXS01004709">
    <property type="protein sequence ID" value="PIN05600.1"/>
    <property type="molecule type" value="Genomic_DNA"/>
</dbReference>